<accession>A0A5J4WYX4</accession>
<dbReference type="AlphaFoldDB" id="A0A5J4WYX4"/>
<dbReference type="Proteomes" id="UP000324800">
    <property type="component" value="Unassembled WGS sequence"/>
</dbReference>
<evidence type="ECO:0000313" key="1">
    <source>
        <dbReference type="EMBL" id="KAA6400184.1"/>
    </source>
</evidence>
<protein>
    <submittedName>
        <fullName evidence="1">Uncharacterized protein</fullName>
    </submittedName>
</protein>
<proteinExistence type="predicted"/>
<comment type="caution">
    <text evidence="1">The sequence shown here is derived from an EMBL/GenBank/DDBJ whole genome shotgun (WGS) entry which is preliminary data.</text>
</comment>
<evidence type="ECO:0000313" key="2">
    <source>
        <dbReference type="Proteomes" id="UP000324800"/>
    </source>
</evidence>
<dbReference type="EMBL" id="SNRW01000605">
    <property type="protein sequence ID" value="KAA6400184.1"/>
    <property type="molecule type" value="Genomic_DNA"/>
</dbReference>
<gene>
    <name evidence="1" type="ORF">EZS28_004284</name>
</gene>
<reference evidence="1 2" key="1">
    <citation type="submission" date="2019-03" db="EMBL/GenBank/DDBJ databases">
        <title>Single cell metagenomics reveals metabolic interactions within the superorganism composed of flagellate Streblomastix strix and complex community of Bacteroidetes bacteria on its surface.</title>
        <authorList>
            <person name="Treitli S.C."/>
            <person name="Kolisko M."/>
            <person name="Husnik F."/>
            <person name="Keeling P."/>
            <person name="Hampl V."/>
        </authorList>
    </citation>
    <scope>NUCLEOTIDE SEQUENCE [LARGE SCALE GENOMIC DNA]</scope>
    <source>
        <strain evidence="1">ST1C</strain>
    </source>
</reference>
<sequence length="151" mass="16423">MLVFPVAICIVAAVSYLDLRVLDQKRGLVVQVDQCVSAVYYASPSLCLLLRVVKLLQLAPLTVLQRKIRFATFPAPIVPPRESELQLSRSVVPLLVSLLFRQGTAGLSQCSGGMRQQTSHAAARRPAAGFVELSLRNLVSSRSLCSASVCW</sequence>
<organism evidence="1 2">
    <name type="scientific">Streblomastix strix</name>
    <dbReference type="NCBI Taxonomy" id="222440"/>
    <lineage>
        <taxon>Eukaryota</taxon>
        <taxon>Metamonada</taxon>
        <taxon>Preaxostyla</taxon>
        <taxon>Oxymonadida</taxon>
        <taxon>Streblomastigidae</taxon>
        <taxon>Streblomastix</taxon>
    </lineage>
</organism>
<name>A0A5J4WYX4_9EUKA</name>